<accession>A0ABP3P0U6</accession>
<dbReference type="InterPro" id="IPR011990">
    <property type="entry name" value="TPR-like_helical_dom_sf"/>
</dbReference>
<dbReference type="SUPFAM" id="SSF48452">
    <property type="entry name" value="TPR-like"/>
    <property type="match status" value="1"/>
</dbReference>
<organism evidence="1 2">
    <name type="scientific">Saccharopolyspora erythraea</name>
    <name type="common">Streptomyces erythraeus</name>
    <dbReference type="NCBI Taxonomy" id="1836"/>
    <lineage>
        <taxon>Bacteria</taxon>
        <taxon>Bacillati</taxon>
        <taxon>Actinomycetota</taxon>
        <taxon>Actinomycetes</taxon>
        <taxon>Pseudonocardiales</taxon>
        <taxon>Pseudonocardiaceae</taxon>
        <taxon>Saccharopolyspora</taxon>
    </lineage>
</organism>
<proteinExistence type="predicted"/>
<keyword evidence="2" id="KW-1185">Reference proteome</keyword>
<evidence type="ECO:0000313" key="1">
    <source>
        <dbReference type="EMBL" id="GAA0554983.1"/>
    </source>
</evidence>
<protein>
    <recommendedName>
        <fullName evidence="3">Tetratricopeptide repeat protein</fullName>
    </recommendedName>
</protein>
<dbReference type="Gene3D" id="1.25.40.10">
    <property type="entry name" value="Tetratricopeptide repeat domain"/>
    <property type="match status" value="1"/>
</dbReference>
<comment type="caution">
    <text evidence="1">The sequence shown here is derived from an EMBL/GenBank/DDBJ whole genome shotgun (WGS) entry which is preliminary data.</text>
</comment>
<sequence length="206" mass="22940">MVAVTPLPDGRRRLIDISFAEALEDDAETGGQRSDELVEAATYWRRAGDHDRARRALLAAVDADDGTGFFDAKAAYAAYLMLRGLRESADELFARLLQSRSTREQTYLSAACAYARDGRPRVALRWANVGLQRLVPEGFPRDFAGGDPGYELLRFRRSLRQRLGEPADALDEVFDQALHRGRELSERIRTLRRQAGAPAADTTDTA</sequence>
<reference evidence="2" key="1">
    <citation type="journal article" date="2019" name="Int. J. Syst. Evol. Microbiol.">
        <title>The Global Catalogue of Microorganisms (GCM) 10K type strain sequencing project: providing services to taxonomists for standard genome sequencing and annotation.</title>
        <authorList>
            <consortium name="The Broad Institute Genomics Platform"/>
            <consortium name="The Broad Institute Genome Sequencing Center for Infectious Disease"/>
            <person name="Wu L."/>
            <person name="Ma J."/>
        </authorList>
    </citation>
    <scope>NUCLEOTIDE SEQUENCE [LARGE SCALE GENOMIC DNA]</scope>
    <source>
        <strain evidence="2">JCM 10303</strain>
    </source>
</reference>
<evidence type="ECO:0008006" key="3">
    <source>
        <dbReference type="Google" id="ProtNLM"/>
    </source>
</evidence>
<evidence type="ECO:0000313" key="2">
    <source>
        <dbReference type="Proteomes" id="UP001500729"/>
    </source>
</evidence>
<name>A0ABP3P0U6_SACER</name>
<dbReference type="Proteomes" id="UP001500729">
    <property type="component" value="Unassembled WGS sequence"/>
</dbReference>
<gene>
    <name evidence="1" type="ORF">GCM10009533_61110</name>
</gene>
<dbReference type="EMBL" id="BAAAGS010000065">
    <property type="protein sequence ID" value="GAA0554983.1"/>
    <property type="molecule type" value="Genomic_DNA"/>
</dbReference>